<reference evidence="6" key="1">
    <citation type="submission" date="2023-01" db="EMBL/GenBank/DDBJ databases">
        <title>Key to firefly adult light organ development and bioluminescence: homeobox transcription factors regulate luciferase expression and transportation to peroxisome.</title>
        <authorList>
            <person name="Fu X."/>
        </authorList>
    </citation>
    <scope>NUCLEOTIDE SEQUENCE [LARGE SCALE GENOMIC DNA]</scope>
</reference>
<dbReference type="FunFam" id="3.15.10.30:FF:000001">
    <property type="entry name" value="Takeout-like protein 1"/>
    <property type="match status" value="1"/>
</dbReference>
<organism evidence="5 6">
    <name type="scientific">Aquatica leii</name>
    <dbReference type="NCBI Taxonomy" id="1421715"/>
    <lineage>
        <taxon>Eukaryota</taxon>
        <taxon>Metazoa</taxon>
        <taxon>Ecdysozoa</taxon>
        <taxon>Arthropoda</taxon>
        <taxon>Hexapoda</taxon>
        <taxon>Insecta</taxon>
        <taxon>Pterygota</taxon>
        <taxon>Neoptera</taxon>
        <taxon>Endopterygota</taxon>
        <taxon>Coleoptera</taxon>
        <taxon>Polyphaga</taxon>
        <taxon>Elateriformia</taxon>
        <taxon>Elateroidea</taxon>
        <taxon>Lampyridae</taxon>
        <taxon>Luciolinae</taxon>
        <taxon>Aquatica</taxon>
    </lineage>
</organism>
<dbReference type="AlphaFoldDB" id="A0AAN7PBR1"/>
<name>A0AAN7PBR1_9COLE</name>
<dbReference type="EMBL" id="JARPUR010000003">
    <property type="protein sequence ID" value="KAK4879326.1"/>
    <property type="molecule type" value="Genomic_DNA"/>
</dbReference>
<evidence type="ECO:0000256" key="4">
    <source>
        <dbReference type="SAM" id="SignalP"/>
    </source>
</evidence>
<evidence type="ECO:0000256" key="3">
    <source>
        <dbReference type="ARBA" id="ARBA00060902"/>
    </source>
</evidence>
<feature type="signal peptide" evidence="4">
    <location>
        <begin position="1"/>
        <end position="16"/>
    </location>
</feature>
<dbReference type="Proteomes" id="UP001353858">
    <property type="component" value="Unassembled WGS sequence"/>
</dbReference>
<proteinExistence type="inferred from homology"/>
<dbReference type="GO" id="GO:0007623">
    <property type="term" value="P:circadian rhythm"/>
    <property type="evidence" value="ECO:0007669"/>
    <property type="project" value="UniProtKB-ARBA"/>
</dbReference>
<gene>
    <name evidence="5" type="ORF">RN001_007472</name>
</gene>
<keyword evidence="1 4" id="KW-0732">Signal</keyword>
<keyword evidence="6" id="KW-1185">Reference proteome</keyword>
<evidence type="ECO:0000313" key="6">
    <source>
        <dbReference type="Proteomes" id="UP001353858"/>
    </source>
</evidence>
<sequence>MYKIIVFCAIFQLISGVSVPSYIQKCSLSDSNIDKCLLKATEDIKPYIKNGIPELGFPSLNPYVIPLLELQQGTDAVNYKLKLTNIQIQGFEDYKFEKFSFDPQALYFHGVCHFNHLHVETDYEIIGKILAVQINGKGRHITDTESCSGTLKIKGEIIKKKGKDYFNPIHGEAKISISNFTSDFNGLFSDNKEITKAANLFVKENSDAILKEVLPMFEGVAADIILKSIDTYTRNVPYKELFLE</sequence>
<dbReference type="PANTHER" id="PTHR11008:SF32">
    <property type="entry name" value="CIRCADIAN CLOCK-CONTROLLED PROTEIN DAYWAKE-RELATED"/>
    <property type="match status" value="1"/>
</dbReference>
<evidence type="ECO:0000256" key="1">
    <source>
        <dbReference type="ARBA" id="ARBA00022729"/>
    </source>
</evidence>
<accession>A0AAN7PBR1</accession>
<dbReference type="InterPro" id="IPR010562">
    <property type="entry name" value="Haemolymph_juvenile_hormone-bd"/>
</dbReference>
<evidence type="ECO:0000313" key="5">
    <source>
        <dbReference type="EMBL" id="KAK4879326.1"/>
    </source>
</evidence>
<dbReference type="Gene3D" id="3.15.10.30">
    <property type="entry name" value="Haemolymph juvenile hormone binding protein"/>
    <property type="match status" value="1"/>
</dbReference>
<dbReference type="InterPro" id="IPR038606">
    <property type="entry name" value="To_sf"/>
</dbReference>
<feature type="chain" id="PRO_5042914186" evidence="4">
    <location>
        <begin position="17"/>
        <end position="244"/>
    </location>
</feature>
<protein>
    <submittedName>
        <fullName evidence="5">Uncharacterized protein</fullName>
    </submittedName>
</protein>
<dbReference type="PANTHER" id="PTHR11008">
    <property type="entry name" value="PROTEIN TAKEOUT-LIKE PROTEIN"/>
    <property type="match status" value="1"/>
</dbReference>
<keyword evidence="2" id="KW-0090">Biological rhythms</keyword>
<dbReference type="Pfam" id="PF06585">
    <property type="entry name" value="JHBP"/>
    <property type="match status" value="1"/>
</dbReference>
<evidence type="ECO:0000256" key="2">
    <source>
        <dbReference type="ARBA" id="ARBA00023108"/>
    </source>
</evidence>
<comment type="similarity">
    <text evidence="3">Belongs to the TO family.</text>
</comment>
<dbReference type="SMART" id="SM00700">
    <property type="entry name" value="JHBP"/>
    <property type="match status" value="1"/>
</dbReference>
<comment type="caution">
    <text evidence="5">The sequence shown here is derived from an EMBL/GenBank/DDBJ whole genome shotgun (WGS) entry which is preliminary data.</text>
</comment>
<dbReference type="GO" id="GO:0005615">
    <property type="term" value="C:extracellular space"/>
    <property type="evidence" value="ECO:0007669"/>
    <property type="project" value="TreeGrafter"/>
</dbReference>